<evidence type="ECO:0000313" key="3">
    <source>
        <dbReference type="Proteomes" id="UP000242770"/>
    </source>
</evidence>
<reference evidence="3" key="1">
    <citation type="submission" date="2014-06" db="EMBL/GenBank/DDBJ databases">
        <authorList>
            <person name="Berkman P.J."/>
        </authorList>
    </citation>
    <scope>NUCLEOTIDE SEQUENCE [LARGE SCALE GENOMIC DNA]</scope>
</reference>
<protein>
    <submittedName>
        <fullName evidence="2">Uncharacterized protein</fullName>
    </submittedName>
</protein>
<evidence type="ECO:0000313" key="2">
    <source>
        <dbReference type="EMBL" id="CDW99205.1"/>
    </source>
</evidence>
<proteinExistence type="predicted"/>
<feature type="region of interest" description="Disordered" evidence="1">
    <location>
        <begin position="29"/>
        <end position="50"/>
    </location>
</feature>
<feature type="compositionally biased region" description="Basic and acidic residues" evidence="1">
    <location>
        <begin position="33"/>
        <end position="44"/>
    </location>
</feature>
<sequence>MVKGAKFVLGGMEGVARCGEVGKPLKQLQAGGREADGGEVKVSEAEGAEV</sequence>
<gene>
    <name evidence="2" type="primary">SSCI71740.1</name>
</gene>
<dbReference type="Proteomes" id="UP000242770">
    <property type="component" value="Unassembled WGS sequence"/>
</dbReference>
<dbReference type="EMBL" id="CCFA01004314">
    <property type="protein sequence ID" value="CDW99205.1"/>
    <property type="molecule type" value="Genomic_DNA"/>
</dbReference>
<keyword evidence="3" id="KW-1185">Reference proteome</keyword>
<organism evidence="2 3">
    <name type="scientific">Sporisorium scitamineum</name>
    <dbReference type="NCBI Taxonomy" id="49012"/>
    <lineage>
        <taxon>Eukaryota</taxon>
        <taxon>Fungi</taxon>
        <taxon>Dikarya</taxon>
        <taxon>Basidiomycota</taxon>
        <taxon>Ustilaginomycotina</taxon>
        <taxon>Ustilaginomycetes</taxon>
        <taxon>Ustilaginales</taxon>
        <taxon>Ustilaginaceae</taxon>
        <taxon>Sporisorium</taxon>
    </lineage>
</organism>
<name>A0A0F7SCS5_9BASI</name>
<dbReference type="AlphaFoldDB" id="A0A0F7SCS5"/>
<accession>A0A0F7SCS5</accession>
<evidence type="ECO:0000256" key="1">
    <source>
        <dbReference type="SAM" id="MobiDB-lite"/>
    </source>
</evidence>